<dbReference type="EMBL" id="SLXA01000010">
    <property type="protein sequence ID" value="TCO83984.1"/>
    <property type="molecule type" value="Genomic_DNA"/>
</dbReference>
<name>A0A4R2LGQ2_9FIRM</name>
<dbReference type="GO" id="GO:0009103">
    <property type="term" value="P:lipopolysaccharide biosynthetic process"/>
    <property type="evidence" value="ECO:0007669"/>
    <property type="project" value="TreeGrafter"/>
</dbReference>
<reference evidence="3 4" key="1">
    <citation type="submission" date="2019-03" db="EMBL/GenBank/DDBJ databases">
        <title>Genomic Encyclopedia of Type Strains, Phase IV (KMG-IV): sequencing the most valuable type-strain genomes for metagenomic binning, comparative biology and taxonomic classification.</title>
        <authorList>
            <person name="Goeker M."/>
        </authorList>
    </citation>
    <scope>NUCLEOTIDE SEQUENCE [LARGE SCALE GENOMIC DNA]</scope>
    <source>
        <strain evidence="3 4">DSM 28559</strain>
    </source>
</reference>
<protein>
    <submittedName>
        <fullName evidence="3">Glycosyltransferase involved in cell wall biosynthesis</fullName>
    </submittedName>
</protein>
<feature type="domain" description="Glycosyl transferase family 1" evidence="2">
    <location>
        <begin position="159"/>
        <end position="326"/>
    </location>
</feature>
<evidence type="ECO:0000313" key="4">
    <source>
        <dbReference type="Proteomes" id="UP000295711"/>
    </source>
</evidence>
<dbReference type="InterPro" id="IPR001296">
    <property type="entry name" value="Glyco_trans_1"/>
</dbReference>
<keyword evidence="1 3" id="KW-0808">Transferase</keyword>
<evidence type="ECO:0000259" key="2">
    <source>
        <dbReference type="Pfam" id="PF00534"/>
    </source>
</evidence>
<dbReference type="Gene3D" id="3.40.50.2000">
    <property type="entry name" value="Glycogen Phosphorylase B"/>
    <property type="match status" value="2"/>
</dbReference>
<sequence length="353" mass="39990">MLPTFAYGDAIGNDTLALQDTLRDAGYETEIYADVIDAKLGKDAAKQVEDYRYKEGDVIFYHLSTGSDLNYKITEYPARRIIMYHNVTPPQFFKGFNPEAEKACADGLRAVRYLAKKTDLCIVDSAFNKTDLLAMGYDCPMEVLPILIAFDDYKKEPDKKVIKAYDDDWVNIVFTGRVVPNKCPEDIIAAFYYYKKNIQPKSRLFLVGRYDGVPAYKAQLDAYVKQLALEDVYFTGHVKFDEILAYYHIADVFVCLSEHEGFCVPLVEAMYFGVPIIAYDSTAIGDTLGGSGLLLQDKSPAVVGEAIHLVTESKELRNQLVKGEKERLKDFDHDKIKKDFLEIMKKFLAGDKK</sequence>
<evidence type="ECO:0000256" key="1">
    <source>
        <dbReference type="ARBA" id="ARBA00022679"/>
    </source>
</evidence>
<keyword evidence="4" id="KW-1185">Reference proteome</keyword>
<dbReference type="GO" id="GO:0016757">
    <property type="term" value="F:glycosyltransferase activity"/>
    <property type="evidence" value="ECO:0007669"/>
    <property type="project" value="InterPro"/>
</dbReference>
<comment type="caution">
    <text evidence="3">The sequence shown here is derived from an EMBL/GenBank/DDBJ whole genome shotgun (WGS) entry which is preliminary data.</text>
</comment>
<dbReference type="Pfam" id="PF00534">
    <property type="entry name" value="Glycos_transf_1"/>
    <property type="match status" value="1"/>
</dbReference>
<accession>A0A4R2LGQ2</accession>
<dbReference type="PANTHER" id="PTHR46401:SF2">
    <property type="entry name" value="GLYCOSYLTRANSFERASE WBBK-RELATED"/>
    <property type="match status" value="1"/>
</dbReference>
<dbReference type="Proteomes" id="UP000295711">
    <property type="component" value="Unassembled WGS sequence"/>
</dbReference>
<proteinExistence type="predicted"/>
<dbReference type="AlphaFoldDB" id="A0A4R2LGQ2"/>
<dbReference type="PANTHER" id="PTHR46401">
    <property type="entry name" value="GLYCOSYLTRANSFERASE WBBK-RELATED"/>
    <property type="match status" value="1"/>
</dbReference>
<dbReference type="CDD" id="cd03801">
    <property type="entry name" value="GT4_PimA-like"/>
    <property type="match status" value="1"/>
</dbReference>
<dbReference type="SUPFAM" id="SSF53756">
    <property type="entry name" value="UDP-Glycosyltransferase/glycogen phosphorylase"/>
    <property type="match status" value="1"/>
</dbReference>
<organism evidence="3 4">
    <name type="scientific">Frisingicoccus caecimuris</name>
    <dbReference type="NCBI Taxonomy" id="1796636"/>
    <lineage>
        <taxon>Bacteria</taxon>
        <taxon>Bacillati</taxon>
        <taxon>Bacillota</taxon>
        <taxon>Clostridia</taxon>
        <taxon>Lachnospirales</taxon>
        <taxon>Lachnospiraceae</taxon>
        <taxon>Frisingicoccus</taxon>
    </lineage>
</organism>
<gene>
    <name evidence="3" type="ORF">EV212_1107</name>
</gene>
<evidence type="ECO:0000313" key="3">
    <source>
        <dbReference type="EMBL" id="TCO83984.1"/>
    </source>
</evidence>